<feature type="transmembrane region" description="Helical" evidence="11">
    <location>
        <begin position="46"/>
        <end position="65"/>
    </location>
</feature>
<dbReference type="SUPFAM" id="SSF69593">
    <property type="entry name" value="Glycerol-3-phosphate (1)-acyltransferase"/>
    <property type="match status" value="1"/>
</dbReference>
<organism evidence="12 13">
    <name type="scientific">Cotesia glomerata</name>
    <name type="common">Lepidopteran parasitic wasp</name>
    <name type="synonym">Apanteles glomeratus</name>
    <dbReference type="NCBI Taxonomy" id="32391"/>
    <lineage>
        <taxon>Eukaryota</taxon>
        <taxon>Metazoa</taxon>
        <taxon>Ecdysozoa</taxon>
        <taxon>Arthropoda</taxon>
        <taxon>Hexapoda</taxon>
        <taxon>Insecta</taxon>
        <taxon>Pterygota</taxon>
        <taxon>Neoptera</taxon>
        <taxon>Endopterygota</taxon>
        <taxon>Hymenoptera</taxon>
        <taxon>Apocrita</taxon>
        <taxon>Ichneumonoidea</taxon>
        <taxon>Braconidae</taxon>
        <taxon>Microgastrinae</taxon>
        <taxon>Cotesia</taxon>
    </lineage>
</organism>
<evidence type="ECO:0000256" key="9">
    <source>
        <dbReference type="ARBA" id="ARBA00023136"/>
    </source>
</evidence>
<comment type="similarity">
    <text evidence="2 11">Belongs to the diacylglycerol acyltransferase family.</text>
</comment>
<keyword evidence="13" id="KW-1185">Reference proteome</keyword>
<keyword evidence="9 11" id="KW-0472">Membrane</keyword>
<dbReference type="EMBL" id="JAHXZJ010000001">
    <property type="protein sequence ID" value="KAH0568205.1"/>
    <property type="molecule type" value="Genomic_DNA"/>
</dbReference>
<feature type="transmembrane region" description="Helical" evidence="11">
    <location>
        <begin position="21"/>
        <end position="40"/>
    </location>
</feature>
<evidence type="ECO:0000256" key="6">
    <source>
        <dbReference type="ARBA" id="ARBA00022824"/>
    </source>
</evidence>
<keyword evidence="10" id="KW-0012">Acyltransferase</keyword>
<evidence type="ECO:0000256" key="1">
    <source>
        <dbReference type="ARBA" id="ARBA00004477"/>
    </source>
</evidence>
<sequence>MELFGIHFAPLRVPLQRRLQTLAAAAWIFVLGFGGVIGWLTTIYFLLFTTWIRYFIIFYLVWIYYDKDTCIRGGRARRWTQPLKNSLWWYYYRDYFPIKLHKTVDLEPSKNYLFCAYPHGILASGAFAAFATNILDFEKLFPGLESKMLTLTQHFMAPFFREFAYCCGACSSSAESIENLLSYKTTSPEDLNKAVILIVGGAAEALNCKPSTYRIIYNKRKGFIRMALKTGAPLVPVFSFGETDIYDQVNAKENSFLHNFQQTMRNYTGLIPVIVKGRGLFQYTFGIVPYRRPINVVVGAPLNIPKITEPSNEEIDKYHGLFKEKLLEFFETQKYNYLSNPKDINLILE</sequence>
<comment type="caution">
    <text evidence="12">The sequence shown here is derived from an EMBL/GenBank/DDBJ whole genome shotgun (WGS) entry which is preliminary data.</text>
</comment>
<dbReference type="PANTHER" id="PTHR12317:SF79">
    <property type="entry name" value="ACYLTRANSFERASE"/>
    <property type="match status" value="1"/>
</dbReference>
<dbReference type="Proteomes" id="UP000826195">
    <property type="component" value="Unassembled WGS sequence"/>
</dbReference>
<keyword evidence="5 11" id="KW-0812">Transmembrane</keyword>
<dbReference type="CDD" id="cd07987">
    <property type="entry name" value="LPLAT_MGAT-like"/>
    <property type="match status" value="1"/>
</dbReference>
<proteinExistence type="inferred from homology"/>
<keyword evidence="3" id="KW-0444">Lipid biosynthesis</keyword>
<keyword evidence="6 11" id="KW-0256">Endoplasmic reticulum</keyword>
<keyword evidence="4 11" id="KW-0808">Transferase</keyword>
<evidence type="ECO:0000256" key="7">
    <source>
        <dbReference type="ARBA" id="ARBA00022989"/>
    </source>
</evidence>
<dbReference type="AlphaFoldDB" id="A0AAV7J5I1"/>
<dbReference type="GO" id="GO:0005789">
    <property type="term" value="C:endoplasmic reticulum membrane"/>
    <property type="evidence" value="ECO:0007669"/>
    <property type="project" value="UniProtKB-SubCell"/>
</dbReference>
<reference evidence="12 13" key="1">
    <citation type="journal article" date="2021" name="J. Hered.">
        <title>A chromosome-level genome assembly of the parasitoid wasp, Cotesia glomerata (Hymenoptera: Braconidae).</title>
        <authorList>
            <person name="Pinto B.J."/>
            <person name="Weis J.J."/>
            <person name="Gamble T."/>
            <person name="Ode P.J."/>
            <person name="Paul R."/>
            <person name="Zaspel J.M."/>
        </authorList>
    </citation>
    <scope>NUCLEOTIDE SEQUENCE [LARGE SCALE GENOMIC DNA]</scope>
    <source>
        <strain evidence="12">CgM1</strain>
    </source>
</reference>
<dbReference type="GO" id="GO:0019432">
    <property type="term" value="P:triglyceride biosynthetic process"/>
    <property type="evidence" value="ECO:0007669"/>
    <property type="project" value="TreeGrafter"/>
</dbReference>
<evidence type="ECO:0000256" key="11">
    <source>
        <dbReference type="RuleBase" id="RU367023"/>
    </source>
</evidence>
<evidence type="ECO:0000313" key="13">
    <source>
        <dbReference type="Proteomes" id="UP000826195"/>
    </source>
</evidence>
<protein>
    <recommendedName>
        <fullName evidence="11">Acyltransferase</fullName>
        <ecNumber evidence="11">2.3.1.-</ecNumber>
    </recommendedName>
</protein>
<dbReference type="GO" id="GO:0004144">
    <property type="term" value="F:diacylglycerol O-acyltransferase activity"/>
    <property type="evidence" value="ECO:0007669"/>
    <property type="project" value="TreeGrafter"/>
</dbReference>
<name>A0AAV7J5I1_COTGL</name>
<comment type="subcellular location">
    <subcellularLocation>
        <location evidence="1 11">Endoplasmic reticulum membrane</location>
        <topology evidence="1 11">Multi-pass membrane protein</topology>
    </subcellularLocation>
</comment>
<gene>
    <name evidence="12" type="ORF">KQX54_019589</name>
</gene>
<dbReference type="Pfam" id="PF03982">
    <property type="entry name" value="DAGAT"/>
    <property type="match status" value="1"/>
</dbReference>
<evidence type="ECO:0000256" key="5">
    <source>
        <dbReference type="ARBA" id="ARBA00022692"/>
    </source>
</evidence>
<keyword evidence="8" id="KW-0443">Lipid metabolism</keyword>
<evidence type="ECO:0000256" key="4">
    <source>
        <dbReference type="ARBA" id="ARBA00022679"/>
    </source>
</evidence>
<dbReference type="InterPro" id="IPR007130">
    <property type="entry name" value="DAGAT"/>
</dbReference>
<dbReference type="PANTHER" id="PTHR12317">
    <property type="entry name" value="DIACYLGLYCEROL O-ACYLTRANSFERASE"/>
    <property type="match status" value="1"/>
</dbReference>
<evidence type="ECO:0000256" key="2">
    <source>
        <dbReference type="ARBA" id="ARBA00005420"/>
    </source>
</evidence>
<evidence type="ECO:0000256" key="8">
    <source>
        <dbReference type="ARBA" id="ARBA00023098"/>
    </source>
</evidence>
<evidence type="ECO:0000256" key="3">
    <source>
        <dbReference type="ARBA" id="ARBA00022516"/>
    </source>
</evidence>
<keyword evidence="7 11" id="KW-1133">Transmembrane helix</keyword>
<evidence type="ECO:0000313" key="12">
    <source>
        <dbReference type="EMBL" id="KAH0568205.1"/>
    </source>
</evidence>
<dbReference type="EC" id="2.3.1.-" evidence="11"/>
<evidence type="ECO:0000256" key="10">
    <source>
        <dbReference type="ARBA" id="ARBA00023315"/>
    </source>
</evidence>
<accession>A0AAV7J5I1</accession>